<dbReference type="Proteomes" id="UP000051562">
    <property type="component" value="Unassembled WGS sequence"/>
</dbReference>
<gene>
    <name evidence="2" type="ORF">ARD30_19690</name>
</gene>
<dbReference type="EMBL" id="LMAR01000053">
    <property type="protein sequence ID" value="KQK29130.1"/>
    <property type="molecule type" value="Genomic_DNA"/>
</dbReference>
<name>A0A0Q3SUP1_9HYPH</name>
<organism evidence="2 3">
    <name type="scientific">Bosea thiooxidans</name>
    <dbReference type="NCBI Taxonomy" id="53254"/>
    <lineage>
        <taxon>Bacteria</taxon>
        <taxon>Pseudomonadati</taxon>
        <taxon>Pseudomonadota</taxon>
        <taxon>Alphaproteobacteria</taxon>
        <taxon>Hyphomicrobiales</taxon>
        <taxon>Boseaceae</taxon>
        <taxon>Bosea</taxon>
    </lineage>
</organism>
<dbReference type="InterPro" id="IPR017853">
    <property type="entry name" value="GH"/>
</dbReference>
<comment type="caution">
    <text evidence="2">The sequence shown here is derived from an EMBL/GenBank/DDBJ whole genome shotgun (WGS) entry which is preliminary data.</text>
</comment>
<keyword evidence="3" id="KW-1185">Reference proteome</keyword>
<reference evidence="2 3" key="1">
    <citation type="submission" date="2015-10" db="EMBL/GenBank/DDBJ databases">
        <title>Draft genome of Bosea thiooxidans.</title>
        <authorList>
            <person name="Wang X."/>
        </authorList>
    </citation>
    <scope>NUCLEOTIDE SEQUENCE [LARGE SCALE GENOMIC DNA]</scope>
    <source>
        <strain evidence="2 3">CGMCC 9174</strain>
    </source>
</reference>
<dbReference type="Gene3D" id="3.20.20.80">
    <property type="entry name" value="Glycosidases"/>
    <property type="match status" value="1"/>
</dbReference>
<feature type="chain" id="PRO_5006207610" evidence="1">
    <location>
        <begin position="22"/>
        <end position="728"/>
    </location>
</feature>
<keyword evidence="2" id="KW-0378">Hydrolase</keyword>
<dbReference type="GO" id="GO:0016787">
    <property type="term" value="F:hydrolase activity"/>
    <property type="evidence" value="ECO:0007669"/>
    <property type="project" value="UniProtKB-KW"/>
</dbReference>
<evidence type="ECO:0000313" key="2">
    <source>
        <dbReference type="EMBL" id="KQK29130.1"/>
    </source>
</evidence>
<dbReference type="RefSeq" id="WP_055729710.1">
    <property type="nucleotide sequence ID" value="NZ_LMAR01000053.1"/>
</dbReference>
<dbReference type="SUPFAM" id="SSF51445">
    <property type="entry name" value="(Trans)glycosidases"/>
    <property type="match status" value="1"/>
</dbReference>
<keyword evidence="1" id="KW-0732">Signal</keyword>
<dbReference type="AlphaFoldDB" id="A0A0Q3SUP1"/>
<evidence type="ECO:0000256" key="1">
    <source>
        <dbReference type="SAM" id="SignalP"/>
    </source>
</evidence>
<evidence type="ECO:0000313" key="3">
    <source>
        <dbReference type="Proteomes" id="UP000051562"/>
    </source>
</evidence>
<protein>
    <submittedName>
        <fullName evidence="2">Glycoside hydrolase</fullName>
    </submittedName>
</protein>
<accession>A0A0Q3SUP1</accession>
<sequence>MKSLLSALATTLGVAASGAAAAEEWLPVREVSLEIRPGSPLDFSGFLPNRPIGQKGAAASQRITVRPDGRLAFADAPGEPARLFCASLAWSPASGGFPDHAGADRYARQLALHGYNIARLTFIDASLMIGRQKDFDFDPETLDRIHYLLAALKRNGIHWIIDGMTSWHGAYGGRDERWDPAGNLKLALYLDDAAFAHWKALVEKFLARVNPYTGTAPIHDEALALVILVNENSAEFESVVHDRRGKPPYDPMFAAPFNRWLAQRYASSAELAKAWGGLGWSEKLEDGSIRLPPDRYADSPRLRDLQAFFVELETASVAKMSAALRALGYKGIISTYNNWPTVQTALSRRGLEAVTMNTYHDWASGYAPGSKLTQQSSLGDAANSVRMAAATRWLGKPFIVSEYDHLFWNRYRYEGGLVFPAYAALQGWDALCRHAHGPIALAYGEPYPHKRAMLPYAIALDPIARAGETLSALLFRRGDVATSRLTIPFAVRGEADLGPDMQAREPERLTELALLGRIGLQDADSIGERIAVRQPRDANRPDAIVEKLKADGLLPTGNLTQLSAGLFQSDTGEILLNRRDRQMRLTTPATEALAFSAASLPATLKTLTVEGADGDALVALASLDAPASLANGSRFLLIYATDARNTGMIFRDREQRVIEDFGRLPVLIRKGHVDLRIGRSARQWRLSPVGLDGTVKPAAASGTGPVAFRLGNDLLTGPTTYFLLELKD</sequence>
<dbReference type="STRING" id="53254.SAMN05660750_02194"/>
<feature type="signal peptide" evidence="1">
    <location>
        <begin position="1"/>
        <end position="21"/>
    </location>
</feature>
<proteinExistence type="predicted"/>